<evidence type="ECO:0008006" key="5">
    <source>
        <dbReference type="Google" id="ProtNLM"/>
    </source>
</evidence>
<keyword evidence="2" id="KW-1133">Transmembrane helix</keyword>
<reference evidence="3 4" key="1">
    <citation type="submission" date="2016-06" db="EMBL/GenBank/DDBJ databases">
        <authorList>
            <person name="Kjaerup R.B."/>
            <person name="Dalgaard T.S."/>
            <person name="Juul-Madsen H.R."/>
        </authorList>
    </citation>
    <scope>NUCLEOTIDE SEQUENCE [LARGE SCALE GENOMIC DNA]</scope>
    <source>
        <strain evidence="3 4">E2838</strain>
    </source>
</reference>
<name>A0A1A2UCD9_MYCSC</name>
<dbReference type="RefSeq" id="WP_067277854.1">
    <property type="nucleotide sequence ID" value="NZ_LZJW01000120.1"/>
</dbReference>
<proteinExistence type="predicted"/>
<evidence type="ECO:0000256" key="2">
    <source>
        <dbReference type="SAM" id="Phobius"/>
    </source>
</evidence>
<keyword evidence="2" id="KW-0812">Transmembrane</keyword>
<dbReference type="OrthoDB" id="3208582at2"/>
<keyword evidence="2" id="KW-0472">Membrane</keyword>
<feature type="region of interest" description="Disordered" evidence="1">
    <location>
        <begin position="184"/>
        <end position="229"/>
    </location>
</feature>
<comment type="caution">
    <text evidence="3">The sequence shown here is derived from an EMBL/GenBank/DDBJ whole genome shotgun (WGS) entry which is preliminary data.</text>
</comment>
<dbReference type="AlphaFoldDB" id="A0A1A2UCD9"/>
<accession>A0A1A2UCD9</accession>
<evidence type="ECO:0000313" key="3">
    <source>
        <dbReference type="EMBL" id="OBH85952.1"/>
    </source>
</evidence>
<protein>
    <recommendedName>
        <fullName evidence="5">Secreted protein</fullName>
    </recommendedName>
</protein>
<feature type="transmembrane region" description="Helical" evidence="2">
    <location>
        <begin position="60"/>
        <end position="79"/>
    </location>
</feature>
<dbReference type="Proteomes" id="UP000092207">
    <property type="component" value="Unassembled WGS sequence"/>
</dbReference>
<evidence type="ECO:0000256" key="1">
    <source>
        <dbReference type="SAM" id="MobiDB-lite"/>
    </source>
</evidence>
<feature type="transmembrane region" description="Helical" evidence="2">
    <location>
        <begin position="20"/>
        <end position="40"/>
    </location>
</feature>
<evidence type="ECO:0000313" key="4">
    <source>
        <dbReference type="Proteomes" id="UP000092207"/>
    </source>
</evidence>
<feature type="transmembrane region" description="Helical" evidence="2">
    <location>
        <begin position="91"/>
        <end position="111"/>
    </location>
</feature>
<feature type="transmembrane region" description="Helical" evidence="2">
    <location>
        <begin position="131"/>
        <end position="150"/>
    </location>
</feature>
<dbReference type="EMBL" id="LZJY01000431">
    <property type="protein sequence ID" value="OBH85952.1"/>
    <property type="molecule type" value="Genomic_DNA"/>
</dbReference>
<organism evidence="3 4">
    <name type="scientific">Mycobacterium scrofulaceum</name>
    <dbReference type="NCBI Taxonomy" id="1783"/>
    <lineage>
        <taxon>Bacteria</taxon>
        <taxon>Bacillati</taxon>
        <taxon>Actinomycetota</taxon>
        <taxon>Actinomycetes</taxon>
        <taxon>Mycobacteriales</taxon>
        <taxon>Mycobacteriaceae</taxon>
        <taxon>Mycobacterium</taxon>
    </lineage>
</organism>
<gene>
    <name evidence="3" type="ORF">A5679_02885</name>
</gene>
<sequence>MKYAEDGQTRGLSMPRSRGAVSGLLLVILGAWGALIPFVGPRFNFAYTPDREWAWSTARGWLEVLPGAATVLGGLLVIVAGNRVAAMLGGWLAVAAGAWFVVGGQFAPLLGIGSAGDPVAATDRKRAVLEVSYFSGLGALIVFLGGVVLARTAVRLARDVQPVAPAATAAPGVEPYRESTYEPAEVSSGALTKPRTAVDAEPKRGWRRQRSGAAAGANAAYLRWPHPQQ</sequence>